<comment type="caution">
    <text evidence="2">The sequence shown here is derived from an EMBL/GenBank/DDBJ whole genome shotgun (WGS) entry which is preliminary data.</text>
</comment>
<dbReference type="HOGENOM" id="CLU_1278060_0_0_1"/>
<keyword evidence="3" id="KW-1185">Reference proteome</keyword>
<feature type="region of interest" description="Disordered" evidence="1">
    <location>
        <begin position="158"/>
        <end position="185"/>
    </location>
</feature>
<reference evidence="2 3" key="1">
    <citation type="journal article" date="2011" name="PLoS Pathog.">
        <title>Endophytic Life Strategies Decoded by Genome and Transcriptome Analyses of the Mutualistic Root Symbiont Piriformospora indica.</title>
        <authorList>
            <person name="Zuccaro A."/>
            <person name="Lahrmann U."/>
            <person name="Guldener U."/>
            <person name="Langen G."/>
            <person name="Pfiffi S."/>
            <person name="Biedenkopf D."/>
            <person name="Wong P."/>
            <person name="Samans B."/>
            <person name="Grimm C."/>
            <person name="Basiewicz M."/>
            <person name="Murat C."/>
            <person name="Martin F."/>
            <person name="Kogel K.H."/>
        </authorList>
    </citation>
    <scope>NUCLEOTIDE SEQUENCE [LARGE SCALE GENOMIC DNA]</scope>
    <source>
        <strain evidence="2 3">DSM 11827</strain>
    </source>
</reference>
<evidence type="ECO:0008006" key="4">
    <source>
        <dbReference type="Google" id="ProtNLM"/>
    </source>
</evidence>
<proteinExistence type="predicted"/>
<dbReference type="EMBL" id="CAFZ01000342">
    <property type="protein sequence ID" value="CCA74675.1"/>
    <property type="molecule type" value="Genomic_DNA"/>
</dbReference>
<evidence type="ECO:0000256" key="1">
    <source>
        <dbReference type="SAM" id="MobiDB-lite"/>
    </source>
</evidence>
<evidence type="ECO:0000313" key="2">
    <source>
        <dbReference type="EMBL" id="CCA74675.1"/>
    </source>
</evidence>
<gene>
    <name evidence="2" type="ORF">PIIN_08626</name>
</gene>
<dbReference type="InParanoid" id="G4TTN2"/>
<name>G4TTN2_SERID</name>
<feature type="compositionally biased region" description="Polar residues" evidence="1">
    <location>
        <begin position="158"/>
        <end position="179"/>
    </location>
</feature>
<sequence>MVKRLSVIEPLSAGELAVYSCTSLKELDVAFDGGFPVRRLQFPVLRSLRVRGKNYEPLSDIDAPKLQALFIDATYASQENPARDSLERAVRSQKYTLRPASELEVRIVVSVQTLGILLDRSPALEKLRIHMSSRDADTEQEELHHLLLSPISIDRDNYQTSQGQAAQRANFQQESASSGSKDDGGEARIKRLRSLTIVLENIWIEEKGLTWERELR</sequence>
<accession>G4TTN2</accession>
<dbReference type="AlphaFoldDB" id="G4TTN2"/>
<dbReference type="Proteomes" id="UP000007148">
    <property type="component" value="Unassembled WGS sequence"/>
</dbReference>
<evidence type="ECO:0000313" key="3">
    <source>
        <dbReference type="Proteomes" id="UP000007148"/>
    </source>
</evidence>
<protein>
    <recommendedName>
        <fullName evidence="4">F-box domain-containing protein</fullName>
    </recommendedName>
</protein>
<organism evidence="2 3">
    <name type="scientific">Serendipita indica (strain DSM 11827)</name>
    <name type="common">Root endophyte fungus</name>
    <name type="synonym">Piriformospora indica</name>
    <dbReference type="NCBI Taxonomy" id="1109443"/>
    <lineage>
        <taxon>Eukaryota</taxon>
        <taxon>Fungi</taxon>
        <taxon>Dikarya</taxon>
        <taxon>Basidiomycota</taxon>
        <taxon>Agaricomycotina</taxon>
        <taxon>Agaricomycetes</taxon>
        <taxon>Sebacinales</taxon>
        <taxon>Serendipitaceae</taxon>
        <taxon>Serendipita</taxon>
    </lineage>
</organism>